<gene>
    <name evidence="3" type="ORF">AGOS_AGR403W</name>
</gene>
<dbReference type="InterPro" id="IPR036291">
    <property type="entry name" value="NAD(P)-bd_dom_sf"/>
</dbReference>
<evidence type="ECO:0000259" key="1">
    <source>
        <dbReference type="Pfam" id="PF01408"/>
    </source>
</evidence>
<dbReference type="EMBL" id="AE016820">
    <property type="protein sequence ID" value="AAS54893.1"/>
    <property type="molecule type" value="Genomic_DNA"/>
</dbReference>
<dbReference type="PANTHER" id="PTHR42840">
    <property type="entry name" value="NAD(P)-BINDING ROSSMANN-FOLD SUPERFAMILY PROTEIN-RELATED"/>
    <property type="match status" value="1"/>
</dbReference>
<reference evidence="3 4" key="1">
    <citation type="journal article" date="2004" name="Science">
        <title>The Ashbya gossypii genome as a tool for mapping the ancient Saccharomyces cerevisiae genome.</title>
        <authorList>
            <person name="Dietrich F.S."/>
            <person name="Voegeli S."/>
            <person name="Brachat S."/>
            <person name="Lerch A."/>
            <person name="Gates K."/>
            <person name="Steiner S."/>
            <person name="Mohr C."/>
            <person name="Pohlmann R."/>
            <person name="Luedi P."/>
            <person name="Choi S."/>
            <person name="Wing R.A."/>
            <person name="Flavier A."/>
            <person name="Gaffney T.D."/>
            <person name="Philippsen P."/>
        </authorList>
    </citation>
    <scope>NUCLEOTIDE SEQUENCE [LARGE SCALE GENOMIC DNA]</scope>
    <source>
        <strain evidence="4">ATCC 10895 / CBS 109.51 / FGSC 9923 / NRRL Y-1056</strain>
    </source>
</reference>
<dbReference type="RefSeq" id="NP_987069.1">
    <property type="nucleotide sequence ID" value="NM_212131.1"/>
</dbReference>
<evidence type="ECO:0000313" key="3">
    <source>
        <dbReference type="EMBL" id="AAS54893.1"/>
    </source>
</evidence>
<dbReference type="Pfam" id="PF01408">
    <property type="entry name" value="GFO_IDH_MocA"/>
    <property type="match status" value="1"/>
</dbReference>
<dbReference type="HOGENOM" id="CLU_023194_3_1_1"/>
<evidence type="ECO:0000259" key="2">
    <source>
        <dbReference type="Pfam" id="PF02894"/>
    </source>
</evidence>
<dbReference type="InterPro" id="IPR000683">
    <property type="entry name" value="Gfo/Idh/MocA-like_OxRdtase_N"/>
</dbReference>
<dbReference type="AlphaFoldDB" id="Q74Z04"/>
<dbReference type="GO" id="GO:0016491">
    <property type="term" value="F:oxidoreductase activity"/>
    <property type="evidence" value="ECO:0000318"/>
    <property type="project" value="GO_Central"/>
</dbReference>
<keyword evidence="4" id="KW-1185">Reference proteome</keyword>
<dbReference type="GO" id="GO:0006740">
    <property type="term" value="P:NADPH regeneration"/>
    <property type="evidence" value="ECO:0000318"/>
    <property type="project" value="GO_Central"/>
</dbReference>
<accession>Q74Z04</accession>
<dbReference type="Gene3D" id="3.40.50.720">
    <property type="entry name" value="NAD(P)-binding Rossmann-like Domain"/>
    <property type="match status" value="1"/>
</dbReference>
<dbReference type="InterPro" id="IPR004104">
    <property type="entry name" value="Gfo/Idh/MocA-like_OxRdtase_C"/>
</dbReference>
<dbReference type="Gene3D" id="3.30.360.10">
    <property type="entry name" value="Dihydrodipicolinate Reductase, domain 2"/>
    <property type="match status" value="1"/>
</dbReference>
<dbReference type="FunCoup" id="Q74Z04">
    <property type="interactions" value="269"/>
</dbReference>
<dbReference type="eggNOG" id="KOG2742">
    <property type="taxonomic scope" value="Eukaryota"/>
</dbReference>
<dbReference type="SUPFAM" id="SSF55347">
    <property type="entry name" value="Glyceraldehyde-3-phosphate dehydrogenase-like, C-terminal domain"/>
    <property type="match status" value="1"/>
</dbReference>
<dbReference type="InParanoid" id="Q74Z04"/>
<dbReference type="KEGG" id="ago:AGOS_AGR403W"/>
<protein>
    <submittedName>
        <fullName evidence="3">AGR403Wp</fullName>
    </submittedName>
</protein>
<name>Q74Z04_EREGS</name>
<dbReference type="GeneID" id="4623373"/>
<dbReference type="OMA" id="IWVGMDE"/>
<dbReference type="Proteomes" id="UP000000591">
    <property type="component" value="Chromosome VII"/>
</dbReference>
<feature type="domain" description="Gfo/Idh/MocA-like oxidoreductase C-terminal" evidence="2">
    <location>
        <begin position="145"/>
        <end position="345"/>
    </location>
</feature>
<evidence type="ECO:0000313" key="4">
    <source>
        <dbReference type="Proteomes" id="UP000000591"/>
    </source>
</evidence>
<dbReference type="STRING" id="284811.Q74Z04"/>
<reference evidence="4" key="2">
    <citation type="journal article" date="2013" name="G3 (Bethesda)">
        <title>Genomes of Ashbya fungi isolated from insects reveal four mating-type loci, numerous translocations, lack of transposons, and distinct gene duplications.</title>
        <authorList>
            <person name="Dietrich F.S."/>
            <person name="Voegeli S."/>
            <person name="Kuo S."/>
            <person name="Philippsen P."/>
        </authorList>
    </citation>
    <scope>GENOME REANNOTATION</scope>
    <source>
        <strain evidence="4">ATCC 10895 / CBS 109.51 / FGSC 9923 / NRRL Y-1056</strain>
    </source>
</reference>
<organism evidence="3 4">
    <name type="scientific">Eremothecium gossypii (strain ATCC 10895 / CBS 109.51 / FGSC 9923 / NRRL Y-1056)</name>
    <name type="common">Yeast</name>
    <name type="synonym">Ashbya gossypii</name>
    <dbReference type="NCBI Taxonomy" id="284811"/>
    <lineage>
        <taxon>Eukaryota</taxon>
        <taxon>Fungi</taxon>
        <taxon>Dikarya</taxon>
        <taxon>Ascomycota</taxon>
        <taxon>Saccharomycotina</taxon>
        <taxon>Saccharomycetes</taxon>
        <taxon>Saccharomycetales</taxon>
        <taxon>Saccharomycetaceae</taxon>
        <taxon>Eremothecium</taxon>
    </lineage>
</organism>
<dbReference type="SUPFAM" id="SSF51735">
    <property type="entry name" value="NAD(P)-binding Rossmann-fold domains"/>
    <property type="match status" value="1"/>
</dbReference>
<proteinExistence type="predicted"/>
<dbReference type="GO" id="GO:0000166">
    <property type="term" value="F:nucleotide binding"/>
    <property type="evidence" value="ECO:0007669"/>
    <property type="project" value="InterPro"/>
</dbReference>
<dbReference type="PANTHER" id="PTHR42840:SF5">
    <property type="entry name" value="NAD(P)-BINDING ROSSMANN-FOLD SUPERFAMILY PROTEIN"/>
    <property type="match status" value="1"/>
</dbReference>
<dbReference type="Pfam" id="PF02894">
    <property type="entry name" value="GFO_IDH_MocA_C"/>
    <property type="match status" value="1"/>
</dbReference>
<dbReference type="OrthoDB" id="64915at2759"/>
<feature type="domain" description="Gfo/Idh/MocA-like oxidoreductase N-terminal" evidence="1">
    <location>
        <begin position="5"/>
        <end position="125"/>
    </location>
</feature>
<sequence length="349" mass="37610">MSSALNIGVVGTGIFAKDTHLPVLASFQDQFRVLAAHNRTKAKAEAFAQEAGISEDKIYDTLDELLADKDVAVIDALVPVQSNVEIVRKAVAAGKPIIIEKPVAATLEQAREVVKIAEATDLPVAIAENWLFLEAGTAVKQKLADIGEVVGFTYNSTGAFLKNNKYLATKWRQRPEHIGGFLSDGGVHQLALLTDVLGQVESVSALAKQVREASGAEDIVFSTLKMKSGAIGTFTYGSAFGSTDKWVFMKIYGTKGSILLDISQKQDVTMKVVRGEYADEISGSETVELQQEQTFGVRGEFMNFHEAVAKKDKSLIRGTPRAAFHHLACVAAFLDSSAQGGNHVKVQEP</sequence>